<dbReference type="InterPro" id="IPR002509">
    <property type="entry name" value="NODB_dom"/>
</dbReference>
<organism evidence="4 5">
    <name type="scientific">Aestuariirhabdus litorea</name>
    <dbReference type="NCBI Taxonomy" id="2528527"/>
    <lineage>
        <taxon>Bacteria</taxon>
        <taxon>Pseudomonadati</taxon>
        <taxon>Pseudomonadota</taxon>
        <taxon>Gammaproteobacteria</taxon>
        <taxon>Oceanospirillales</taxon>
        <taxon>Aestuariirhabdaceae</taxon>
        <taxon>Aestuariirhabdus</taxon>
    </lineage>
</organism>
<dbReference type="EMBL" id="QWEZ01000002">
    <property type="protein sequence ID" value="RRJ82533.1"/>
    <property type="molecule type" value="Genomic_DNA"/>
</dbReference>
<proteinExistence type="predicted"/>
<dbReference type="InterPro" id="IPR011330">
    <property type="entry name" value="Glyco_hydro/deAcase_b/a-brl"/>
</dbReference>
<reference evidence="4 5" key="1">
    <citation type="submission" date="2018-08" db="EMBL/GenBank/DDBJ databases">
        <authorList>
            <person name="Khan S.A."/>
        </authorList>
    </citation>
    <scope>NUCLEOTIDE SEQUENCE [LARGE SCALE GENOMIC DNA]</scope>
    <source>
        <strain evidence="4 5">GTF-13</strain>
    </source>
</reference>
<evidence type="ECO:0000313" key="4">
    <source>
        <dbReference type="EMBL" id="RRJ82533.1"/>
    </source>
</evidence>
<dbReference type="PANTHER" id="PTHR34216">
    <property type="match status" value="1"/>
</dbReference>
<dbReference type="CDD" id="cd10918">
    <property type="entry name" value="CE4_NodB_like_5s_6s"/>
    <property type="match status" value="1"/>
</dbReference>
<evidence type="ECO:0000313" key="5">
    <source>
        <dbReference type="Proteomes" id="UP000280792"/>
    </source>
</evidence>
<dbReference type="PROSITE" id="PS51677">
    <property type="entry name" value="NODB"/>
    <property type="match status" value="1"/>
</dbReference>
<protein>
    <submittedName>
        <fullName evidence="4">Polysaccharide deacetylase family protein</fullName>
    </submittedName>
</protein>
<dbReference type="SUPFAM" id="SSF88713">
    <property type="entry name" value="Glycoside hydrolase/deacetylase"/>
    <property type="match status" value="1"/>
</dbReference>
<accession>A0A3P3VNY7</accession>
<dbReference type="GO" id="GO:0016810">
    <property type="term" value="F:hydrolase activity, acting on carbon-nitrogen (but not peptide) bonds"/>
    <property type="evidence" value="ECO:0007669"/>
    <property type="project" value="InterPro"/>
</dbReference>
<sequence length="244" mass="28301">MTCPILMYHFIGDPEDPADSPYFVSSEKFDEQMKRLKKRGFKSISLGHLFNHLYRDEALPDKSVVITFDDGHLSFYEKAMPVLEKYDLTATNFIITERAGKKNFMTWEQINRAKLKGFSIESHSVTHRVLTKINRSEVVNEALVSKKTIEKKLNSDVRFFCYRGGHYNEEIKSIVESCGYDASVCSRYGVNNSSTDRYELKRVPIRGTDDLGIFLAKIHGYDWQRLHGRLFAKYLEPLKIHSLK</sequence>
<dbReference type="GO" id="GO:0005975">
    <property type="term" value="P:carbohydrate metabolic process"/>
    <property type="evidence" value="ECO:0007669"/>
    <property type="project" value="InterPro"/>
</dbReference>
<name>A0A3P3VNY7_9GAMM</name>
<keyword evidence="5" id="KW-1185">Reference proteome</keyword>
<dbReference type="PANTHER" id="PTHR34216:SF3">
    <property type="entry name" value="POLY-BETA-1,6-N-ACETYL-D-GLUCOSAMINE N-DEACETYLASE"/>
    <property type="match status" value="1"/>
</dbReference>
<dbReference type="Proteomes" id="UP000280792">
    <property type="component" value="Unassembled WGS sequence"/>
</dbReference>
<dbReference type="Pfam" id="PF01522">
    <property type="entry name" value="Polysacc_deac_1"/>
    <property type="match status" value="1"/>
</dbReference>
<comment type="caution">
    <text evidence="4">The sequence shown here is derived from an EMBL/GenBank/DDBJ whole genome shotgun (WGS) entry which is preliminary data.</text>
</comment>
<evidence type="ECO:0000256" key="2">
    <source>
        <dbReference type="ARBA" id="ARBA00022729"/>
    </source>
</evidence>
<gene>
    <name evidence="4" type="ORF">D0544_11730</name>
</gene>
<dbReference type="AlphaFoldDB" id="A0A3P3VNY7"/>
<keyword evidence="2" id="KW-0732">Signal</keyword>
<comment type="subcellular location">
    <subcellularLocation>
        <location evidence="1">Secreted</location>
    </subcellularLocation>
</comment>
<feature type="domain" description="NodB homology" evidence="3">
    <location>
        <begin position="62"/>
        <end position="244"/>
    </location>
</feature>
<dbReference type="InterPro" id="IPR051398">
    <property type="entry name" value="Polysacch_Deacetylase"/>
</dbReference>
<dbReference type="GO" id="GO:0005576">
    <property type="term" value="C:extracellular region"/>
    <property type="evidence" value="ECO:0007669"/>
    <property type="project" value="UniProtKB-SubCell"/>
</dbReference>
<dbReference type="RefSeq" id="WP_125016356.1">
    <property type="nucleotide sequence ID" value="NZ_QWEZ01000002.1"/>
</dbReference>
<evidence type="ECO:0000259" key="3">
    <source>
        <dbReference type="PROSITE" id="PS51677"/>
    </source>
</evidence>
<evidence type="ECO:0000256" key="1">
    <source>
        <dbReference type="ARBA" id="ARBA00004613"/>
    </source>
</evidence>
<dbReference type="Gene3D" id="3.20.20.370">
    <property type="entry name" value="Glycoside hydrolase/deacetylase"/>
    <property type="match status" value="1"/>
</dbReference>
<reference evidence="4 5" key="2">
    <citation type="submission" date="2018-12" db="EMBL/GenBank/DDBJ databases">
        <title>Simiduia agarivorans gen. nov., sp. nov., a marine, agarolytic bacterium isolated from shallow coastal water from Keelung, Taiwan.</title>
        <authorList>
            <person name="Shieh W.Y."/>
        </authorList>
    </citation>
    <scope>NUCLEOTIDE SEQUENCE [LARGE SCALE GENOMIC DNA]</scope>
    <source>
        <strain evidence="4 5">GTF-13</strain>
    </source>
</reference>